<proteinExistence type="predicted"/>
<keyword evidence="2" id="KW-1185">Reference proteome</keyword>
<organism evidence="1 2">
    <name type="scientific">Taxus chinensis</name>
    <name type="common">Chinese yew</name>
    <name type="synonym">Taxus wallichiana var. chinensis</name>
    <dbReference type="NCBI Taxonomy" id="29808"/>
    <lineage>
        <taxon>Eukaryota</taxon>
        <taxon>Viridiplantae</taxon>
        <taxon>Streptophyta</taxon>
        <taxon>Embryophyta</taxon>
        <taxon>Tracheophyta</taxon>
        <taxon>Spermatophyta</taxon>
        <taxon>Pinopsida</taxon>
        <taxon>Pinidae</taxon>
        <taxon>Conifers II</taxon>
        <taxon>Cupressales</taxon>
        <taxon>Taxaceae</taxon>
        <taxon>Taxus</taxon>
    </lineage>
</organism>
<evidence type="ECO:0000313" key="2">
    <source>
        <dbReference type="Proteomes" id="UP000824469"/>
    </source>
</evidence>
<dbReference type="AlphaFoldDB" id="A0AA38FJ63"/>
<feature type="non-terminal residue" evidence="1">
    <location>
        <position position="1"/>
    </location>
</feature>
<reference evidence="1 2" key="1">
    <citation type="journal article" date="2021" name="Nat. Plants">
        <title>The Taxus genome provides insights into paclitaxel biosynthesis.</title>
        <authorList>
            <person name="Xiong X."/>
            <person name="Gou J."/>
            <person name="Liao Q."/>
            <person name="Li Y."/>
            <person name="Zhou Q."/>
            <person name="Bi G."/>
            <person name="Li C."/>
            <person name="Du R."/>
            <person name="Wang X."/>
            <person name="Sun T."/>
            <person name="Guo L."/>
            <person name="Liang H."/>
            <person name="Lu P."/>
            <person name="Wu Y."/>
            <person name="Zhang Z."/>
            <person name="Ro D.K."/>
            <person name="Shang Y."/>
            <person name="Huang S."/>
            <person name="Yan J."/>
        </authorList>
    </citation>
    <scope>NUCLEOTIDE SEQUENCE [LARGE SCALE GENOMIC DNA]</scope>
    <source>
        <strain evidence="1">Ta-2019</strain>
    </source>
</reference>
<feature type="non-terminal residue" evidence="1">
    <location>
        <position position="61"/>
    </location>
</feature>
<evidence type="ECO:0000313" key="1">
    <source>
        <dbReference type="EMBL" id="KAH9304436.1"/>
    </source>
</evidence>
<name>A0AA38FJ63_TAXCH</name>
<comment type="caution">
    <text evidence="1">The sequence shown here is derived from an EMBL/GenBank/DDBJ whole genome shotgun (WGS) entry which is preliminary data.</text>
</comment>
<accession>A0AA38FJ63</accession>
<dbReference type="Proteomes" id="UP000824469">
    <property type="component" value="Unassembled WGS sequence"/>
</dbReference>
<protein>
    <submittedName>
        <fullName evidence="1">Uncharacterized protein</fullName>
    </submittedName>
</protein>
<gene>
    <name evidence="1" type="ORF">KI387_008840</name>
</gene>
<dbReference type="EMBL" id="JAHRHJ020000008">
    <property type="protein sequence ID" value="KAH9304436.1"/>
    <property type="molecule type" value="Genomic_DNA"/>
</dbReference>
<sequence length="61" mass="6645">IDDDSESVNSADNDTAEEIGDFVSDANAANMVSTSTKLVQGSSGERSAANRLEWLVEWRWP</sequence>